<evidence type="ECO:0000256" key="1">
    <source>
        <dbReference type="ARBA" id="ARBA00004496"/>
    </source>
</evidence>
<dbReference type="FunCoup" id="A0A6J2PKB9">
    <property type="interactions" value="526"/>
</dbReference>
<accession>A0A6J2PKB9</accession>
<dbReference type="CDD" id="cd09540">
    <property type="entry name" value="SAM_EPS8-like"/>
    <property type="match status" value="1"/>
</dbReference>
<dbReference type="InterPro" id="IPR013625">
    <property type="entry name" value="PTB"/>
</dbReference>
<reference evidence="10" key="1">
    <citation type="submission" date="2025-08" db="UniProtKB">
        <authorList>
            <consortium name="RefSeq"/>
        </authorList>
    </citation>
    <scope>IDENTIFICATION</scope>
</reference>
<evidence type="ECO:0000256" key="3">
    <source>
        <dbReference type="ARBA" id="ARBA00022443"/>
    </source>
</evidence>
<dbReference type="GO" id="GO:0003779">
    <property type="term" value="F:actin binding"/>
    <property type="evidence" value="ECO:0007669"/>
    <property type="project" value="TreeGrafter"/>
</dbReference>
<keyword evidence="4" id="KW-0963">Cytoplasm</keyword>
<dbReference type="PROSITE" id="PS50002">
    <property type="entry name" value="SH3"/>
    <property type="match status" value="1"/>
</dbReference>
<dbReference type="CTD" id="100334248"/>
<dbReference type="PANTHER" id="PTHR12287">
    <property type="entry name" value="EPIDERMAL GROWTH FACTOR RECEPTOR KINASE SUBSTRATE EPS8-RELATED PROTEIN"/>
    <property type="match status" value="1"/>
</dbReference>
<dbReference type="OrthoDB" id="4680325at2759"/>
<dbReference type="PANTHER" id="PTHR12287:SF22">
    <property type="entry name" value="EPIDERMAL GROWTH FACTOR RECEPTOR KINASE SUBSTRATE 8-LIKE PROTEIN 3"/>
    <property type="match status" value="1"/>
</dbReference>
<dbReference type="Pfam" id="PF22975">
    <property type="entry name" value="EPS8_2nd"/>
    <property type="match status" value="1"/>
</dbReference>
<dbReference type="GO" id="GO:0005737">
    <property type="term" value="C:cytoplasm"/>
    <property type="evidence" value="ECO:0007669"/>
    <property type="project" value="UniProtKB-SubCell"/>
</dbReference>
<dbReference type="InterPro" id="IPR013761">
    <property type="entry name" value="SAM/pointed_sf"/>
</dbReference>
<dbReference type="Pfam" id="PF00018">
    <property type="entry name" value="SH3_1"/>
    <property type="match status" value="1"/>
</dbReference>
<dbReference type="Pfam" id="PF18016">
    <property type="entry name" value="SAM_3"/>
    <property type="match status" value="1"/>
</dbReference>
<dbReference type="RefSeq" id="XP_029286503.1">
    <property type="nucleotide sequence ID" value="XM_029430643.1"/>
</dbReference>
<dbReference type="InterPro" id="IPR036028">
    <property type="entry name" value="SH3-like_dom_sf"/>
</dbReference>
<dbReference type="Proteomes" id="UP000504630">
    <property type="component" value="Chromosome 5"/>
</dbReference>
<protein>
    <submittedName>
        <fullName evidence="10">Epidermal growth factor receptor kinase substrate 8-like protein 3</fullName>
    </submittedName>
</protein>
<dbReference type="KEGG" id="cgob:115007698"/>
<name>A0A6J2PKB9_COTGO</name>
<feature type="compositionally biased region" description="Basic and acidic residues" evidence="7">
    <location>
        <begin position="455"/>
        <end position="464"/>
    </location>
</feature>
<evidence type="ECO:0000256" key="6">
    <source>
        <dbReference type="PROSITE-ProRule" id="PRU00192"/>
    </source>
</evidence>
<dbReference type="InterPro" id="IPR033928">
    <property type="entry name" value="EPS8_PTB"/>
</dbReference>
<evidence type="ECO:0000256" key="7">
    <source>
        <dbReference type="SAM" id="MobiDB-lite"/>
    </source>
</evidence>
<evidence type="ECO:0000313" key="9">
    <source>
        <dbReference type="Proteomes" id="UP000504630"/>
    </source>
</evidence>
<gene>
    <name evidence="10" type="primary">eps8l3a</name>
</gene>
<dbReference type="CDD" id="cd11764">
    <property type="entry name" value="SH3_Eps8"/>
    <property type="match status" value="1"/>
</dbReference>
<feature type="region of interest" description="Disordered" evidence="7">
    <location>
        <begin position="243"/>
        <end position="283"/>
    </location>
</feature>
<proteinExistence type="inferred from homology"/>
<keyword evidence="9" id="KW-1185">Reference proteome</keyword>
<dbReference type="GO" id="GO:1900029">
    <property type="term" value="P:positive regulation of ruffle assembly"/>
    <property type="evidence" value="ECO:0007669"/>
    <property type="project" value="TreeGrafter"/>
</dbReference>
<feature type="domain" description="SH3" evidence="8">
    <location>
        <begin position="493"/>
        <end position="552"/>
    </location>
</feature>
<keyword evidence="5" id="KW-0597">Phosphoprotein</keyword>
<dbReference type="Gene3D" id="1.10.150.50">
    <property type="entry name" value="Transcription Factor, Ets-1"/>
    <property type="match status" value="1"/>
</dbReference>
<keyword evidence="3 6" id="KW-0728">SH3 domain</keyword>
<dbReference type="Gene3D" id="2.30.30.40">
    <property type="entry name" value="SH3 Domains"/>
    <property type="match status" value="1"/>
</dbReference>
<dbReference type="GO" id="GO:0035023">
    <property type="term" value="P:regulation of Rho protein signal transduction"/>
    <property type="evidence" value="ECO:0007669"/>
    <property type="project" value="TreeGrafter"/>
</dbReference>
<comment type="subcellular location">
    <subcellularLocation>
        <location evidence="1">Cytoplasm</location>
    </subcellularLocation>
</comment>
<dbReference type="SMART" id="SM00326">
    <property type="entry name" value="SH3"/>
    <property type="match status" value="1"/>
</dbReference>
<dbReference type="GO" id="GO:0007266">
    <property type="term" value="P:Rho protein signal transduction"/>
    <property type="evidence" value="ECO:0007669"/>
    <property type="project" value="TreeGrafter"/>
</dbReference>
<dbReference type="GO" id="GO:0031982">
    <property type="term" value="C:vesicle"/>
    <property type="evidence" value="ECO:0007669"/>
    <property type="project" value="TreeGrafter"/>
</dbReference>
<dbReference type="CDD" id="cd01210">
    <property type="entry name" value="PTB_EPS8"/>
    <property type="match status" value="1"/>
</dbReference>
<dbReference type="GO" id="GO:0032587">
    <property type="term" value="C:ruffle membrane"/>
    <property type="evidence" value="ECO:0007669"/>
    <property type="project" value="TreeGrafter"/>
</dbReference>
<evidence type="ECO:0000259" key="8">
    <source>
        <dbReference type="PROSITE" id="PS50002"/>
    </source>
</evidence>
<feature type="compositionally biased region" description="Acidic residues" evidence="7">
    <location>
        <begin position="249"/>
        <end position="259"/>
    </location>
</feature>
<feature type="compositionally biased region" description="Acidic residues" evidence="7">
    <location>
        <begin position="204"/>
        <end position="217"/>
    </location>
</feature>
<organism evidence="9 10">
    <name type="scientific">Cottoperca gobio</name>
    <name type="common">Frogmouth</name>
    <name type="synonym">Aphritis gobio</name>
    <dbReference type="NCBI Taxonomy" id="56716"/>
    <lineage>
        <taxon>Eukaryota</taxon>
        <taxon>Metazoa</taxon>
        <taxon>Chordata</taxon>
        <taxon>Craniata</taxon>
        <taxon>Vertebrata</taxon>
        <taxon>Euteleostomi</taxon>
        <taxon>Actinopterygii</taxon>
        <taxon>Neopterygii</taxon>
        <taxon>Teleostei</taxon>
        <taxon>Neoteleostei</taxon>
        <taxon>Acanthomorphata</taxon>
        <taxon>Eupercaria</taxon>
        <taxon>Perciformes</taxon>
        <taxon>Notothenioidei</taxon>
        <taxon>Bovichtidae</taxon>
        <taxon>Cottoperca</taxon>
    </lineage>
</organism>
<dbReference type="SUPFAM" id="SSF50044">
    <property type="entry name" value="SH3-domain"/>
    <property type="match status" value="1"/>
</dbReference>
<dbReference type="InterPro" id="IPR035462">
    <property type="entry name" value="Eps8_SH3"/>
</dbReference>
<evidence type="ECO:0000256" key="5">
    <source>
        <dbReference type="ARBA" id="ARBA00022553"/>
    </source>
</evidence>
<dbReference type="SUPFAM" id="SSF50729">
    <property type="entry name" value="PH domain-like"/>
    <property type="match status" value="1"/>
</dbReference>
<sequence>MSRSNSSFGNDTGSYTGSFHSSGFSTMDDTSSQVSSVSKPSAKSVYLQRRDYAVSINKMMDKFRYRVEHLFTCDLDGKELRSVGDCVERLKVLDGMGRVWGQNMQLEVRGSNLLLTDIETKEELESMRFSDVLELKAVLDAGVFNSLLTVSVQPGGKHTPTVFMFQCEDVRADYVQRDLSGALARRRNDSSVRSSNEGLIAEHEEMESLCDTEESPEPQEQKPDVDAMHLWTAPDYGALRKEDMHEVAQEEEEEEEEEAPPPRQKVPSLQPSTTEEEPLFPPYTDLDRSVDILNHILGDIEIFMGKVAAVVAKNTKKKRKKKKGKAMDGMPPAAEFEVCFHKIKYGFNLVGDLKGMINKPSAPEFVHSLFSTLAFLVSHCSEDLPQKIVAPLLTPQCIRLLSEEASTEEDKLWQSLGDAWNIPSSQWPEDDEDIPTYTLEFFDGWQPSEATAPPEPREPMRSQERQQPAPSQAAAKWTAPPPHPPQKARSNESTPRQMHVVYDFFSRNQSELSVTKGEIVELLDMSKQWWKVRNRGGEEGFVPNNVLQAQGEQPIEPARGPPMLTKKSKPAEVKAWLEDKGFSKITVRCLGVLSGSMLLGMTREELKTVCPEEGGRVFFQLQAVKSAMTKAAS</sequence>
<dbReference type="InterPro" id="IPR039801">
    <property type="entry name" value="EPS8-like"/>
</dbReference>
<dbReference type="AlphaFoldDB" id="A0A6J2PKB9"/>
<feature type="region of interest" description="Disordered" evidence="7">
    <location>
        <begin position="185"/>
        <end position="227"/>
    </location>
</feature>
<dbReference type="InterPro" id="IPR055093">
    <property type="entry name" value="EPS8_2nd"/>
</dbReference>
<evidence type="ECO:0000256" key="4">
    <source>
        <dbReference type="ARBA" id="ARBA00022490"/>
    </source>
</evidence>
<dbReference type="Pfam" id="PF08416">
    <property type="entry name" value="PTB"/>
    <property type="match status" value="1"/>
</dbReference>
<evidence type="ECO:0000256" key="2">
    <source>
        <dbReference type="ARBA" id="ARBA00006197"/>
    </source>
</evidence>
<dbReference type="SUPFAM" id="SSF47769">
    <property type="entry name" value="SAM/Pointed domain"/>
    <property type="match status" value="1"/>
</dbReference>
<dbReference type="InParanoid" id="A0A6J2PKB9"/>
<dbReference type="InterPro" id="IPR011993">
    <property type="entry name" value="PH-like_dom_sf"/>
</dbReference>
<comment type="similarity">
    <text evidence="2">Belongs to the EPS8 family.</text>
</comment>
<dbReference type="Gene3D" id="2.30.29.30">
    <property type="entry name" value="Pleckstrin-homology domain (PH domain)/Phosphotyrosine-binding domain (PTB)"/>
    <property type="match status" value="1"/>
</dbReference>
<dbReference type="InterPro" id="IPR001452">
    <property type="entry name" value="SH3_domain"/>
</dbReference>
<dbReference type="InterPro" id="IPR041418">
    <property type="entry name" value="SAM_3"/>
</dbReference>
<feature type="region of interest" description="Disordered" evidence="7">
    <location>
        <begin position="446"/>
        <end position="495"/>
    </location>
</feature>
<evidence type="ECO:0000313" key="10">
    <source>
        <dbReference type="RefSeq" id="XP_029286503.1"/>
    </source>
</evidence>
<dbReference type="GeneID" id="115007698"/>